<sequence>MQCDVAWHAAGRASPTLYDQDALKPLRCTSSPGCKLTSQLILKNRPLKERTPRTVFVLPHEDRAADYAAPTERNPNRLQPSADAVTAAGRAILLENCNWCAMTCNRLQRRGFGGALCRCVRRVGARDWLVALNRLGHCGVPAIAVVGRTQGLRQPRDWSSLRRPYRSRQLIDGQESGSSHVAFVC</sequence>
<name>A0A7Z7NIU3_XANCH</name>
<protein>
    <submittedName>
        <fullName evidence="1">Uncharacterized protein</fullName>
    </submittedName>
</protein>
<dbReference type="AlphaFoldDB" id="A0A7Z7NIU3"/>
<gene>
    <name evidence="1" type="ORF">XFF6991_530119</name>
</gene>
<accession>A0A7Z7NIU3</accession>
<evidence type="ECO:0000313" key="2">
    <source>
        <dbReference type="Proteomes" id="UP000234345"/>
    </source>
</evidence>
<organism evidence="1 2">
    <name type="scientific">Xanthomonas campestris pv. phaseoli</name>
    <dbReference type="NCBI Taxonomy" id="317013"/>
    <lineage>
        <taxon>Bacteria</taxon>
        <taxon>Pseudomonadati</taxon>
        <taxon>Pseudomonadota</taxon>
        <taxon>Gammaproteobacteria</taxon>
        <taxon>Lysobacterales</taxon>
        <taxon>Lysobacteraceae</taxon>
        <taxon>Xanthomonas</taxon>
    </lineage>
</organism>
<comment type="caution">
    <text evidence="1">The sequence shown here is derived from an EMBL/GenBank/DDBJ whole genome shotgun (WGS) entry which is preliminary data.</text>
</comment>
<proteinExistence type="predicted"/>
<evidence type="ECO:0000313" key="1">
    <source>
        <dbReference type="EMBL" id="SOO26270.1"/>
    </source>
</evidence>
<reference evidence="1 2" key="1">
    <citation type="submission" date="2017-10" db="EMBL/GenBank/DDBJ databases">
        <authorList>
            <person name="Regsiter A."/>
            <person name="William W."/>
        </authorList>
    </citation>
    <scope>NUCLEOTIDE SEQUENCE [LARGE SCALE GENOMIC DNA]</scope>
    <source>
        <strain evidence="1 2">CFBP6991</strain>
    </source>
</reference>
<dbReference type="Proteomes" id="UP000234345">
    <property type="component" value="Unassembled WGS sequence"/>
</dbReference>
<dbReference type="EMBL" id="OCZC01000081">
    <property type="protein sequence ID" value="SOO26270.1"/>
    <property type="molecule type" value="Genomic_DNA"/>
</dbReference>